<evidence type="ECO:0000313" key="12">
    <source>
        <dbReference type="EMBL" id="PSK83359.1"/>
    </source>
</evidence>
<feature type="binding site" evidence="9">
    <location>
        <begin position="47"/>
        <end position="48"/>
    </location>
    <ligand>
        <name>substrate</name>
    </ligand>
</feature>
<feature type="binding site" evidence="9">
    <location>
        <position position="69"/>
    </location>
    <ligand>
        <name>substrate</name>
    </ligand>
</feature>
<accession>A0A2P8CEP8</accession>
<dbReference type="NCBIfam" id="TIGR00761">
    <property type="entry name" value="argB"/>
    <property type="match status" value="1"/>
</dbReference>
<evidence type="ECO:0000256" key="4">
    <source>
        <dbReference type="ARBA" id="ARBA00022679"/>
    </source>
</evidence>
<keyword evidence="3 9" id="KW-0028">Amino-acid biosynthesis</keyword>
<dbReference type="PANTHER" id="PTHR23342">
    <property type="entry name" value="N-ACETYLGLUTAMATE SYNTHASE"/>
    <property type="match status" value="1"/>
</dbReference>
<name>A0A2P8CEP8_9BACT</name>
<dbReference type="EMBL" id="PYGC01000004">
    <property type="protein sequence ID" value="PSK83359.1"/>
    <property type="molecule type" value="Genomic_DNA"/>
</dbReference>
<feature type="binding site" evidence="9">
    <location>
        <position position="172"/>
    </location>
    <ligand>
        <name>substrate</name>
    </ligand>
</feature>
<gene>
    <name evidence="9" type="primary">argB</name>
    <name evidence="11" type="synonym">argB_2</name>
    <name evidence="12" type="ORF">CLV93_104289</name>
    <name evidence="11" type="ORF">JCM18694_20060</name>
</gene>
<dbReference type="UniPathway" id="UPA00068">
    <property type="reaction ID" value="UER00107"/>
</dbReference>
<evidence type="ECO:0000256" key="7">
    <source>
        <dbReference type="ARBA" id="ARBA00022840"/>
    </source>
</evidence>
<evidence type="ECO:0000256" key="8">
    <source>
        <dbReference type="ARBA" id="ARBA00048141"/>
    </source>
</evidence>
<comment type="catalytic activity">
    <reaction evidence="8 9">
        <text>N-acetyl-L-glutamate + ATP = N-acetyl-L-glutamyl 5-phosphate + ADP</text>
        <dbReference type="Rhea" id="RHEA:14629"/>
        <dbReference type="ChEBI" id="CHEBI:30616"/>
        <dbReference type="ChEBI" id="CHEBI:44337"/>
        <dbReference type="ChEBI" id="CHEBI:57936"/>
        <dbReference type="ChEBI" id="CHEBI:456216"/>
        <dbReference type="EC" id="2.7.2.8"/>
    </reaction>
</comment>
<evidence type="ECO:0000256" key="5">
    <source>
        <dbReference type="ARBA" id="ARBA00022741"/>
    </source>
</evidence>
<dbReference type="GO" id="GO:0005524">
    <property type="term" value="F:ATP binding"/>
    <property type="evidence" value="ECO:0007669"/>
    <property type="project" value="UniProtKB-UniRule"/>
</dbReference>
<dbReference type="InterPro" id="IPR004662">
    <property type="entry name" value="AcgluKinase_fam"/>
</dbReference>
<protein>
    <recommendedName>
        <fullName evidence="9">Acetylglutamate kinase</fullName>
        <ecNumber evidence="9">2.7.2.8</ecNumber>
    </recommendedName>
    <alternativeName>
        <fullName evidence="9">N-acetyl-L-glutamate 5-phosphotransferase</fullName>
    </alternativeName>
    <alternativeName>
        <fullName evidence="9">NAG kinase</fullName>
        <shortName evidence="9">NAGK</shortName>
    </alternativeName>
</protein>
<dbReference type="InterPro" id="IPR001048">
    <property type="entry name" value="Asp/Glu/Uridylate_kinase"/>
</dbReference>
<dbReference type="Pfam" id="PF00696">
    <property type="entry name" value="AA_kinase"/>
    <property type="match status" value="1"/>
</dbReference>
<dbReference type="GO" id="GO:0003991">
    <property type="term" value="F:acetylglutamate kinase activity"/>
    <property type="evidence" value="ECO:0007669"/>
    <property type="project" value="UniProtKB-UniRule"/>
</dbReference>
<feature type="site" description="Transition state stabilizer" evidence="9">
    <location>
        <position position="12"/>
    </location>
</feature>
<evidence type="ECO:0000313" key="11">
    <source>
        <dbReference type="EMBL" id="GET21760.1"/>
    </source>
</evidence>
<evidence type="ECO:0000259" key="10">
    <source>
        <dbReference type="Pfam" id="PF00696"/>
    </source>
</evidence>
<dbReference type="Proteomes" id="UP000396862">
    <property type="component" value="Unassembled WGS sequence"/>
</dbReference>
<dbReference type="PANTHER" id="PTHR23342:SF0">
    <property type="entry name" value="N-ACETYLGLUTAMATE SYNTHASE, MITOCHONDRIAL"/>
    <property type="match status" value="1"/>
</dbReference>
<dbReference type="HAMAP" id="MF_00082">
    <property type="entry name" value="ArgB"/>
    <property type="match status" value="1"/>
</dbReference>
<dbReference type="EMBL" id="BLAU01000001">
    <property type="protein sequence ID" value="GET21760.1"/>
    <property type="molecule type" value="Genomic_DNA"/>
</dbReference>
<dbReference type="SUPFAM" id="SSF53633">
    <property type="entry name" value="Carbamate kinase-like"/>
    <property type="match status" value="1"/>
</dbReference>
<evidence type="ECO:0000256" key="9">
    <source>
        <dbReference type="HAMAP-Rule" id="MF_00082"/>
    </source>
</evidence>
<keyword evidence="14" id="KW-1185">Reference proteome</keyword>
<dbReference type="Gene3D" id="3.40.1160.10">
    <property type="entry name" value="Acetylglutamate kinase-like"/>
    <property type="match status" value="1"/>
</dbReference>
<evidence type="ECO:0000256" key="1">
    <source>
        <dbReference type="ARBA" id="ARBA00004828"/>
    </source>
</evidence>
<evidence type="ECO:0000256" key="2">
    <source>
        <dbReference type="ARBA" id="ARBA00022571"/>
    </source>
</evidence>
<feature type="domain" description="Aspartate/glutamate/uridylate kinase" evidence="10">
    <location>
        <begin position="8"/>
        <end position="254"/>
    </location>
</feature>
<organism evidence="12 13">
    <name type="scientific">Prolixibacter denitrificans</name>
    <dbReference type="NCBI Taxonomy" id="1541063"/>
    <lineage>
        <taxon>Bacteria</taxon>
        <taxon>Pseudomonadati</taxon>
        <taxon>Bacteroidota</taxon>
        <taxon>Bacteroidia</taxon>
        <taxon>Marinilabiliales</taxon>
        <taxon>Prolixibacteraceae</taxon>
        <taxon>Prolixibacter</taxon>
    </lineage>
</organism>
<keyword evidence="5 9" id="KW-0547">Nucleotide-binding</keyword>
<comment type="pathway">
    <text evidence="1 9">Amino-acid biosynthesis; L-arginine biosynthesis; N(2)-acetyl-L-ornithine from L-glutamate: step 2/4.</text>
</comment>
<dbReference type="Proteomes" id="UP000240621">
    <property type="component" value="Unassembled WGS sequence"/>
</dbReference>
<comment type="subcellular location">
    <subcellularLocation>
        <location evidence="9">Cytoplasm</location>
    </subcellularLocation>
</comment>
<sequence>MIKRKKPLILFKYGGNAMTDDELKKQVLEHMCSLTKKGYHVVIVHGGGPFIKDILGKVGVESEFIDGHRKTTPEALRYVEMALKGEVNGSLVSLVNRLGYKAVGLSGKDGKMAIAAKRLHRKMVDGKWKSFDLGQVGDVKHINPQLPEQLLNEGYIPVVTCIASDEEGNDYNINADMFAGHLAGALHAEQYIVLTDVDGLRMDKDKPETLIDKLHVAEIPSLVEAGVIQGGMLPKMDACRIALADGAGSARIINGTQPEQISDLIGKNPVGTTIIK</sequence>
<dbReference type="InterPro" id="IPR036393">
    <property type="entry name" value="AceGlu_kinase-like_sf"/>
</dbReference>
<keyword evidence="9" id="KW-0963">Cytoplasm</keyword>
<evidence type="ECO:0000313" key="14">
    <source>
        <dbReference type="Proteomes" id="UP000396862"/>
    </source>
</evidence>
<comment type="caution">
    <text evidence="12">The sequence shown here is derived from an EMBL/GenBank/DDBJ whole genome shotgun (WGS) entry which is preliminary data.</text>
</comment>
<comment type="similarity">
    <text evidence="9">Belongs to the acetylglutamate kinase family. ArgB subfamily.</text>
</comment>
<dbReference type="InterPro" id="IPR037528">
    <property type="entry name" value="ArgB"/>
</dbReference>
<keyword evidence="6 9" id="KW-0418">Kinase</keyword>
<dbReference type="PRINTS" id="PR00474">
    <property type="entry name" value="GLU5KINASE"/>
</dbReference>
<dbReference type="OrthoDB" id="9803155at2"/>
<evidence type="ECO:0000313" key="13">
    <source>
        <dbReference type="Proteomes" id="UP000240621"/>
    </source>
</evidence>
<dbReference type="EC" id="2.7.2.8" evidence="9"/>
<dbReference type="CDD" id="cd04238">
    <property type="entry name" value="AAK_NAGK-like"/>
    <property type="match status" value="1"/>
</dbReference>
<evidence type="ECO:0000256" key="3">
    <source>
        <dbReference type="ARBA" id="ARBA00022605"/>
    </source>
</evidence>
<feature type="site" description="Transition state stabilizer" evidence="9">
    <location>
        <position position="235"/>
    </location>
</feature>
<dbReference type="GO" id="GO:0042450">
    <property type="term" value="P:L-arginine biosynthetic process via ornithine"/>
    <property type="evidence" value="ECO:0007669"/>
    <property type="project" value="UniProtKB-UniRule"/>
</dbReference>
<keyword evidence="7 9" id="KW-0067">ATP-binding</keyword>
<reference evidence="12 13" key="1">
    <citation type="submission" date="2018-03" db="EMBL/GenBank/DDBJ databases">
        <title>Genomic Encyclopedia of Archaeal and Bacterial Type Strains, Phase II (KMG-II): from individual species to whole genera.</title>
        <authorList>
            <person name="Goeker M."/>
        </authorList>
    </citation>
    <scope>NUCLEOTIDE SEQUENCE [LARGE SCALE GENOMIC DNA]</scope>
    <source>
        <strain evidence="12 13">DSM 27267</strain>
    </source>
</reference>
<dbReference type="AlphaFoldDB" id="A0A2P8CEP8"/>
<dbReference type="GO" id="GO:0005737">
    <property type="term" value="C:cytoplasm"/>
    <property type="evidence" value="ECO:0007669"/>
    <property type="project" value="UniProtKB-SubCell"/>
</dbReference>
<dbReference type="PIRSF" id="PIRSF000728">
    <property type="entry name" value="NAGK"/>
    <property type="match status" value="1"/>
</dbReference>
<keyword evidence="4 9" id="KW-0808">Transferase</keyword>
<dbReference type="RefSeq" id="WP_106542146.1">
    <property type="nucleotide sequence ID" value="NZ_BLAU01000001.1"/>
</dbReference>
<dbReference type="FunFam" id="3.40.1160.10:FF:000004">
    <property type="entry name" value="Acetylglutamate kinase"/>
    <property type="match status" value="1"/>
</dbReference>
<comment type="function">
    <text evidence="9">Catalyzes the ATP-dependent phosphorylation of N-acetyl-L-glutamate.</text>
</comment>
<evidence type="ECO:0000256" key="6">
    <source>
        <dbReference type="ARBA" id="ARBA00022777"/>
    </source>
</evidence>
<proteinExistence type="inferred from homology"/>
<reference evidence="11 14" key="2">
    <citation type="submission" date="2019-10" db="EMBL/GenBank/DDBJ databases">
        <title>Prolixibacter strains distinguished by the presence of nitrate reductase genes were adept at nitrate-dependent anaerobic corrosion of metallic iron and carbon steel.</title>
        <authorList>
            <person name="Iino T."/>
            <person name="Shono N."/>
            <person name="Ito K."/>
            <person name="Nakamura R."/>
            <person name="Sueoka K."/>
            <person name="Harayama S."/>
            <person name="Ohkuma M."/>
        </authorList>
    </citation>
    <scope>NUCLEOTIDE SEQUENCE [LARGE SCALE GENOMIC DNA]</scope>
    <source>
        <strain evidence="11 14">MIC1-1</strain>
    </source>
</reference>
<dbReference type="InterPro" id="IPR001057">
    <property type="entry name" value="Glu/AcGlu_kinase"/>
</dbReference>
<keyword evidence="2 9" id="KW-0055">Arginine biosynthesis</keyword>